<accession>A0A0E9NGH9</accession>
<sequence length="172" mass="19542">MRGSARNRYQPAVKAKPAAVKKPKLEITCEATASEEVKSRKLRHWAEDITLTKDDILDDTKWDYFQEDMVVGARHVRQRIERLSNMPYPYEINNRLSASAAYKVLCILEKQMETDPNTPMRAELQYFEKKREATTTTTAAATLKREKSHQKSISAATVLTAVLRRAEAGEGA</sequence>
<evidence type="ECO:0000313" key="1">
    <source>
        <dbReference type="EMBL" id="GAO48939.1"/>
    </source>
</evidence>
<protein>
    <submittedName>
        <fullName evidence="1">Uncharacterized protein</fullName>
    </submittedName>
</protein>
<dbReference type="AlphaFoldDB" id="A0A0E9NGH9"/>
<comment type="caution">
    <text evidence="1">The sequence shown here is derived from an EMBL/GenBank/DDBJ whole genome shotgun (WGS) entry which is preliminary data.</text>
</comment>
<gene>
    <name evidence="1" type="ORF">G7K_3100-t1</name>
</gene>
<reference evidence="1 2" key="2">
    <citation type="journal article" date="2014" name="J. Gen. Appl. Microbiol.">
        <title>The early diverging ascomycetous budding yeast Saitoella complicata has three histone deacetylases belonging to the Clr6, Hos2, and Rpd3 lineages.</title>
        <authorList>
            <person name="Nishida H."/>
            <person name="Matsumoto T."/>
            <person name="Kondo S."/>
            <person name="Hamamoto M."/>
            <person name="Yoshikawa H."/>
        </authorList>
    </citation>
    <scope>NUCLEOTIDE SEQUENCE [LARGE SCALE GENOMIC DNA]</scope>
    <source>
        <strain evidence="1 2">NRRL Y-17804</strain>
    </source>
</reference>
<keyword evidence="2" id="KW-1185">Reference proteome</keyword>
<proteinExistence type="predicted"/>
<evidence type="ECO:0000313" key="2">
    <source>
        <dbReference type="Proteomes" id="UP000033140"/>
    </source>
</evidence>
<dbReference type="EMBL" id="BACD03000018">
    <property type="protein sequence ID" value="GAO48939.1"/>
    <property type="molecule type" value="Genomic_DNA"/>
</dbReference>
<name>A0A0E9NGH9_SAICN</name>
<dbReference type="Proteomes" id="UP000033140">
    <property type="component" value="Unassembled WGS sequence"/>
</dbReference>
<reference evidence="1 2" key="1">
    <citation type="journal article" date="2011" name="J. Gen. Appl. Microbiol.">
        <title>Draft genome sequencing of the enigmatic yeast Saitoella complicata.</title>
        <authorList>
            <person name="Nishida H."/>
            <person name="Hamamoto M."/>
            <person name="Sugiyama J."/>
        </authorList>
    </citation>
    <scope>NUCLEOTIDE SEQUENCE [LARGE SCALE GENOMIC DNA]</scope>
    <source>
        <strain evidence="1 2">NRRL Y-17804</strain>
    </source>
</reference>
<reference evidence="1 2" key="3">
    <citation type="journal article" date="2015" name="Genome Announc.">
        <title>Draft Genome Sequence of the Archiascomycetous Yeast Saitoella complicata.</title>
        <authorList>
            <person name="Yamauchi K."/>
            <person name="Kondo S."/>
            <person name="Hamamoto M."/>
            <person name="Takahashi Y."/>
            <person name="Ogura Y."/>
            <person name="Hayashi T."/>
            <person name="Nishida H."/>
        </authorList>
    </citation>
    <scope>NUCLEOTIDE SEQUENCE [LARGE SCALE GENOMIC DNA]</scope>
    <source>
        <strain evidence="1 2">NRRL Y-17804</strain>
    </source>
</reference>
<organism evidence="1 2">
    <name type="scientific">Saitoella complicata (strain BCRC 22490 / CBS 7301 / JCM 7358 / NBRC 10748 / NRRL Y-17804)</name>
    <dbReference type="NCBI Taxonomy" id="698492"/>
    <lineage>
        <taxon>Eukaryota</taxon>
        <taxon>Fungi</taxon>
        <taxon>Dikarya</taxon>
        <taxon>Ascomycota</taxon>
        <taxon>Taphrinomycotina</taxon>
        <taxon>Taphrinomycotina incertae sedis</taxon>
        <taxon>Saitoella</taxon>
    </lineage>
</organism>